<dbReference type="EMBL" id="JAOPGA020001377">
    <property type="protein sequence ID" value="KAL0487854.1"/>
    <property type="molecule type" value="Genomic_DNA"/>
</dbReference>
<feature type="signal peptide" evidence="5">
    <location>
        <begin position="1"/>
        <end position="15"/>
    </location>
</feature>
<evidence type="ECO:0000256" key="4">
    <source>
        <dbReference type="RuleBase" id="RU361153"/>
    </source>
</evidence>
<dbReference type="GO" id="GO:0016042">
    <property type="term" value="P:lipid catabolic process"/>
    <property type="evidence" value="ECO:0007669"/>
    <property type="project" value="UniProtKB-ARBA"/>
</dbReference>
<dbReference type="GO" id="GO:0000272">
    <property type="term" value="P:polysaccharide catabolic process"/>
    <property type="evidence" value="ECO:0007669"/>
    <property type="project" value="InterPro"/>
</dbReference>
<reference evidence="8 9" key="1">
    <citation type="submission" date="2024-03" db="EMBL/GenBank/DDBJ databases">
        <title>The Acrasis kona genome and developmental transcriptomes reveal deep origins of eukaryotic multicellular pathways.</title>
        <authorList>
            <person name="Sheikh S."/>
            <person name="Fu C.-J."/>
            <person name="Brown M.W."/>
            <person name="Baldauf S.L."/>
        </authorList>
    </citation>
    <scope>NUCLEOTIDE SEQUENCE [LARGE SCALE GENOMIC DNA]</scope>
    <source>
        <strain evidence="8 9">ATCC MYA-3509</strain>
    </source>
</reference>
<dbReference type="Gene3D" id="3.20.20.80">
    <property type="entry name" value="Glycosidases"/>
    <property type="match status" value="1"/>
</dbReference>
<name>A0AAW2ZES8_9EUKA</name>
<evidence type="ECO:0000256" key="1">
    <source>
        <dbReference type="ARBA" id="ARBA00005641"/>
    </source>
</evidence>
<protein>
    <submittedName>
        <fullName evidence="8">Endoglycoceramidase EGCSE</fullName>
    </submittedName>
</protein>
<dbReference type="PANTHER" id="PTHR31308">
    <property type="match status" value="1"/>
</dbReference>
<dbReference type="Pfam" id="PF00150">
    <property type="entry name" value="Cellulase"/>
    <property type="match status" value="1"/>
</dbReference>
<keyword evidence="5" id="KW-0732">Signal</keyword>
<dbReference type="AlphaFoldDB" id="A0AAW2ZES8"/>
<comment type="caution">
    <text evidence="8">The sequence shown here is derived from an EMBL/GenBank/DDBJ whole genome shotgun (WGS) entry which is preliminary data.</text>
</comment>
<comment type="similarity">
    <text evidence="1 4">Belongs to the glycosyl hydrolase 5 (cellulase A) family.</text>
</comment>
<keyword evidence="9" id="KW-1185">Reference proteome</keyword>
<dbReference type="Gene3D" id="2.60.40.1180">
    <property type="entry name" value="Golgi alpha-mannosidase II"/>
    <property type="match status" value="1"/>
</dbReference>
<evidence type="ECO:0000259" key="7">
    <source>
        <dbReference type="Pfam" id="PF18564"/>
    </source>
</evidence>
<dbReference type="Proteomes" id="UP001431209">
    <property type="component" value="Unassembled WGS sequence"/>
</dbReference>
<dbReference type="Pfam" id="PF18564">
    <property type="entry name" value="Glyco_hydro_5_C"/>
    <property type="match status" value="1"/>
</dbReference>
<evidence type="ECO:0000313" key="9">
    <source>
        <dbReference type="Proteomes" id="UP001431209"/>
    </source>
</evidence>
<feature type="domain" description="Glycoside hydrolase family 5" evidence="6">
    <location>
        <begin position="65"/>
        <end position="364"/>
    </location>
</feature>
<keyword evidence="2 4" id="KW-0378">Hydrolase</keyword>
<evidence type="ECO:0000259" key="6">
    <source>
        <dbReference type="Pfam" id="PF00150"/>
    </source>
</evidence>
<keyword evidence="3 4" id="KW-0326">Glycosidase</keyword>
<gene>
    <name evidence="8" type="ORF">AKO1_000072</name>
</gene>
<proteinExistence type="inferred from homology"/>
<dbReference type="PANTHER" id="PTHR31308:SF3">
    <property type="entry name" value="ENDOGLYCOCERAMIDASE"/>
    <property type="match status" value="1"/>
</dbReference>
<dbReference type="GO" id="GO:0004553">
    <property type="term" value="F:hydrolase activity, hydrolyzing O-glycosyl compounds"/>
    <property type="evidence" value="ECO:0007669"/>
    <property type="project" value="InterPro"/>
</dbReference>
<dbReference type="GO" id="GO:1901136">
    <property type="term" value="P:carbohydrate derivative catabolic process"/>
    <property type="evidence" value="ECO:0007669"/>
    <property type="project" value="UniProtKB-ARBA"/>
</dbReference>
<evidence type="ECO:0000313" key="8">
    <source>
        <dbReference type="EMBL" id="KAL0487854.1"/>
    </source>
</evidence>
<accession>A0AAW2ZES8</accession>
<feature type="chain" id="PRO_5043520314" evidence="5">
    <location>
        <begin position="16"/>
        <end position="480"/>
    </location>
</feature>
<dbReference type="InterPro" id="IPR013780">
    <property type="entry name" value="Glyco_hydro_b"/>
</dbReference>
<evidence type="ECO:0000256" key="3">
    <source>
        <dbReference type="ARBA" id="ARBA00023295"/>
    </source>
</evidence>
<sequence>MKVIVLLTLLTACLCSKFHINTETNMFIDPDGRESFFRGYNVVYKRFPFYPILDHFDSNLSFSREDMELLNDMGMNIIRLGIQWPALEPQRGQYNITYLNIMKDLVKRMAEYNLYALLDFHQDNLSPMFCGEGIPLWATLPDLESPDRDFPMPLTSPWVTGPDKVPTDEQCSKYDWAMYTITEAASSAYQSLYKNRNGTLDAFASFWYRVATEFKDYENVMGYDLINEPFAGDVTHHPTLWLPGVADKENLAPVYEVLSAAIRKADPEALIFFESTTWSDFRVGFDQVPGGDQYRNRSVLSYHYYTPPQFSVHQLWVARMNDLKRLKCGGMLTEFDISPDRMDNFVEIFSSSTHFKQSWIGWEYKPYVRITGFGRSVFNDDGTINQPLVKMVSQTWAQSVAGTITHQTFDFKNGTYELVYDVNANCKLPTVVYVSRERYYKNKPVVKIEGGVYKEQGKNYIHIKNEIGSKQVKLLITTPI</sequence>
<dbReference type="SUPFAM" id="SSF51445">
    <property type="entry name" value="(Trans)glycosidases"/>
    <property type="match status" value="1"/>
</dbReference>
<evidence type="ECO:0000256" key="5">
    <source>
        <dbReference type="SAM" id="SignalP"/>
    </source>
</evidence>
<organism evidence="8 9">
    <name type="scientific">Acrasis kona</name>
    <dbReference type="NCBI Taxonomy" id="1008807"/>
    <lineage>
        <taxon>Eukaryota</taxon>
        <taxon>Discoba</taxon>
        <taxon>Heterolobosea</taxon>
        <taxon>Tetramitia</taxon>
        <taxon>Eutetramitia</taxon>
        <taxon>Acrasidae</taxon>
        <taxon>Acrasis</taxon>
    </lineage>
</organism>
<dbReference type="InterPro" id="IPR041036">
    <property type="entry name" value="GH5_C"/>
</dbReference>
<feature type="domain" description="Glycoside hydrolase family 5 C-terminal" evidence="7">
    <location>
        <begin position="397"/>
        <end position="466"/>
    </location>
</feature>
<dbReference type="InterPro" id="IPR001547">
    <property type="entry name" value="Glyco_hydro_5"/>
</dbReference>
<dbReference type="InterPro" id="IPR017853">
    <property type="entry name" value="GH"/>
</dbReference>
<dbReference type="InterPro" id="IPR052066">
    <property type="entry name" value="Glycosphingolipid_Hydrolases"/>
</dbReference>
<evidence type="ECO:0000256" key="2">
    <source>
        <dbReference type="ARBA" id="ARBA00022801"/>
    </source>
</evidence>